<proteinExistence type="predicted"/>
<evidence type="ECO:0000313" key="2">
    <source>
        <dbReference type="Proteomes" id="UP000249082"/>
    </source>
</evidence>
<dbReference type="EMBL" id="QFPX01000054">
    <property type="protein sequence ID" value="PZQ49594.1"/>
    <property type="molecule type" value="Genomic_DNA"/>
</dbReference>
<dbReference type="Proteomes" id="UP000249082">
    <property type="component" value="Unassembled WGS sequence"/>
</dbReference>
<organism evidence="1 2">
    <name type="scientific">Novosphingobium pentaromativorans</name>
    <dbReference type="NCBI Taxonomy" id="205844"/>
    <lineage>
        <taxon>Bacteria</taxon>
        <taxon>Pseudomonadati</taxon>
        <taxon>Pseudomonadota</taxon>
        <taxon>Alphaproteobacteria</taxon>
        <taxon>Sphingomonadales</taxon>
        <taxon>Sphingomonadaceae</taxon>
        <taxon>Novosphingobium</taxon>
    </lineage>
</organism>
<comment type="caution">
    <text evidence="1">The sequence shown here is derived from an EMBL/GenBank/DDBJ whole genome shotgun (WGS) entry which is preliminary data.</text>
</comment>
<dbReference type="AlphaFoldDB" id="A0A2W5N988"/>
<accession>A0A2W5N988</accession>
<evidence type="ECO:0000313" key="1">
    <source>
        <dbReference type="EMBL" id="PZQ49594.1"/>
    </source>
</evidence>
<sequence length="86" mass="8874">MNLPGVITPIVTGAATRFHMVQIAAGTTYVGVRLRPGTARRVLGIDLGAIANCGLVGDAALTAYEAAIPKSAFWTGLPLTIPSRNV</sequence>
<gene>
    <name evidence="1" type="ORF">DI555_23675</name>
</gene>
<name>A0A2W5N988_9SPHN</name>
<protein>
    <submittedName>
        <fullName evidence="1">Uncharacterized protein</fullName>
    </submittedName>
</protein>
<reference evidence="1 2" key="1">
    <citation type="submission" date="2017-08" db="EMBL/GenBank/DDBJ databases">
        <title>Infants hospitalized years apart are colonized by the same room-sourced microbial strains.</title>
        <authorList>
            <person name="Brooks B."/>
            <person name="Olm M.R."/>
            <person name="Firek B.A."/>
            <person name="Baker R."/>
            <person name="Thomas B.C."/>
            <person name="Morowitz M.J."/>
            <person name="Banfield J.F."/>
        </authorList>
    </citation>
    <scope>NUCLEOTIDE SEQUENCE [LARGE SCALE GENOMIC DNA]</scope>
    <source>
        <strain evidence="1">S2_005_002_R2_33</strain>
    </source>
</reference>